<evidence type="ECO:0000313" key="3">
    <source>
        <dbReference type="Proteomes" id="UP000587991"/>
    </source>
</evidence>
<name>A0A847RUV8_9NEIS</name>
<keyword evidence="3" id="KW-1185">Reference proteome</keyword>
<dbReference type="InterPro" id="IPR035709">
    <property type="entry name" value="YoaB-like"/>
</dbReference>
<comment type="caution">
    <text evidence="2">The sequence shown here is derived from an EMBL/GenBank/DDBJ whole genome shotgun (WGS) entry which is preliminary data.</text>
</comment>
<evidence type="ECO:0000313" key="2">
    <source>
        <dbReference type="EMBL" id="NLR73621.1"/>
    </source>
</evidence>
<gene>
    <name evidence="2" type="ORF">HF682_00405</name>
</gene>
<reference evidence="2 3" key="1">
    <citation type="submission" date="2020-04" db="EMBL/GenBank/DDBJ databases">
        <title>Draft genome of Leeia sp. IMCC25680.</title>
        <authorList>
            <person name="Song J."/>
            <person name="Cho J.-C."/>
        </authorList>
    </citation>
    <scope>NUCLEOTIDE SEQUENCE [LARGE SCALE GENOMIC DNA]</scope>
    <source>
        <strain evidence="2 3">IMCC25680</strain>
    </source>
</reference>
<dbReference type="CDD" id="cd06150">
    <property type="entry name" value="YjgF_YER057c_UK114_like_2"/>
    <property type="match status" value="1"/>
</dbReference>
<dbReference type="Gene3D" id="3.30.1330.40">
    <property type="entry name" value="RutC-like"/>
    <property type="match status" value="1"/>
</dbReference>
<proteinExistence type="inferred from homology"/>
<dbReference type="AlphaFoldDB" id="A0A847RUV8"/>
<accession>A0A847RUV8</accession>
<dbReference type="RefSeq" id="WP_168875288.1">
    <property type="nucleotide sequence ID" value="NZ_JABAIM010000001.1"/>
</dbReference>
<dbReference type="EMBL" id="JABAIM010000001">
    <property type="protein sequence ID" value="NLR73621.1"/>
    <property type="molecule type" value="Genomic_DNA"/>
</dbReference>
<dbReference type="PANTHER" id="PTHR47328:SF1">
    <property type="entry name" value="RUTC FAMILY PROTEIN YOAB"/>
    <property type="match status" value="1"/>
</dbReference>
<dbReference type="InterPro" id="IPR006175">
    <property type="entry name" value="YjgF/YER057c/UK114"/>
</dbReference>
<dbReference type="PANTHER" id="PTHR47328">
    <property type="match status" value="1"/>
</dbReference>
<organism evidence="2 3">
    <name type="scientific">Leeia aquatica</name>
    <dbReference type="NCBI Taxonomy" id="2725557"/>
    <lineage>
        <taxon>Bacteria</taxon>
        <taxon>Pseudomonadati</taxon>
        <taxon>Pseudomonadota</taxon>
        <taxon>Betaproteobacteria</taxon>
        <taxon>Neisseriales</taxon>
        <taxon>Leeiaceae</taxon>
        <taxon>Leeia</taxon>
    </lineage>
</organism>
<evidence type="ECO:0000256" key="1">
    <source>
        <dbReference type="ARBA" id="ARBA00010552"/>
    </source>
</evidence>
<protein>
    <submittedName>
        <fullName evidence="2">RidA family protein</fullName>
    </submittedName>
</protein>
<sequence>MSEIERIGVTPRWSDVVIHGDTIYLVEVADQTLEGDITAQTQEVLASIERRLQAVGSGKHRLLQVLIYLPDLADLPAMNALWDAWLPAGAAPSRACVQAALAHPSLKVEMVVTAAR</sequence>
<dbReference type="PROSITE" id="PS01094">
    <property type="entry name" value="UPF0076"/>
    <property type="match status" value="1"/>
</dbReference>
<dbReference type="SUPFAM" id="SSF55298">
    <property type="entry name" value="YjgF-like"/>
    <property type="match status" value="1"/>
</dbReference>
<dbReference type="Pfam" id="PF01042">
    <property type="entry name" value="Ribonuc_L-PSP"/>
    <property type="match status" value="1"/>
</dbReference>
<dbReference type="Proteomes" id="UP000587991">
    <property type="component" value="Unassembled WGS sequence"/>
</dbReference>
<dbReference type="InterPro" id="IPR035959">
    <property type="entry name" value="RutC-like_sf"/>
</dbReference>
<comment type="similarity">
    <text evidence="1">Belongs to the RutC family.</text>
</comment>
<dbReference type="InterPro" id="IPR019897">
    <property type="entry name" value="RidA_CS"/>
</dbReference>